<dbReference type="InterPro" id="IPR050833">
    <property type="entry name" value="Poly_Biosynth_Transport"/>
</dbReference>
<dbReference type="PANTHER" id="PTHR30250:SF29">
    <property type="entry name" value="POLYSACCHARIDE BIOSYNTHESIS PROTEIN C-TERMINAL DOMAIN-CONTAINING PROTEIN"/>
    <property type="match status" value="1"/>
</dbReference>
<evidence type="ECO:0000256" key="1">
    <source>
        <dbReference type="ARBA" id="ARBA00004651"/>
    </source>
</evidence>
<feature type="transmembrane region" description="Helical" evidence="6">
    <location>
        <begin position="87"/>
        <end position="110"/>
    </location>
</feature>
<dbReference type="Proteomes" id="UP000027936">
    <property type="component" value="Unassembled WGS sequence"/>
</dbReference>
<feature type="transmembrane region" description="Helical" evidence="6">
    <location>
        <begin position="53"/>
        <end position="75"/>
    </location>
</feature>
<feature type="transmembrane region" description="Helical" evidence="6">
    <location>
        <begin position="130"/>
        <end position="148"/>
    </location>
</feature>
<dbReference type="PANTHER" id="PTHR30250">
    <property type="entry name" value="PST FAMILY PREDICTED COLANIC ACID TRANSPORTER"/>
    <property type="match status" value="1"/>
</dbReference>
<keyword evidence="3 6" id="KW-0812">Transmembrane</keyword>
<feature type="transmembrane region" description="Helical" evidence="6">
    <location>
        <begin position="397"/>
        <end position="418"/>
    </location>
</feature>
<comment type="subcellular location">
    <subcellularLocation>
        <location evidence="1">Cell membrane</location>
        <topology evidence="1">Multi-pass membrane protein</topology>
    </subcellularLocation>
</comment>
<protein>
    <submittedName>
        <fullName evidence="7">Membrane protein involved in the export of O-antigen and teichoic acid</fullName>
    </submittedName>
</protein>
<dbReference type="GO" id="GO:0005886">
    <property type="term" value="C:plasma membrane"/>
    <property type="evidence" value="ECO:0007669"/>
    <property type="project" value="UniProtKB-SubCell"/>
</dbReference>
<evidence type="ECO:0000256" key="3">
    <source>
        <dbReference type="ARBA" id="ARBA00022692"/>
    </source>
</evidence>
<dbReference type="CDD" id="cd13124">
    <property type="entry name" value="MATE_SpoVB_like"/>
    <property type="match status" value="1"/>
</dbReference>
<feature type="transmembrane region" description="Helical" evidence="6">
    <location>
        <begin position="12"/>
        <end position="33"/>
    </location>
</feature>
<feature type="transmembrane region" description="Helical" evidence="6">
    <location>
        <begin position="169"/>
        <end position="187"/>
    </location>
</feature>
<keyword evidence="4 6" id="KW-1133">Transmembrane helix</keyword>
<evidence type="ECO:0000256" key="6">
    <source>
        <dbReference type="SAM" id="Phobius"/>
    </source>
</evidence>
<feature type="transmembrane region" description="Helical" evidence="6">
    <location>
        <begin position="368"/>
        <end position="390"/>
    </location>
</feature>
<dbReference type="RefSeq" id="WP_035198266.1">
    <property type="nucleotide sequence ID" value="NZ_JJRY01000027.1"/>
</dbReference>
<feature type="transmembrane region" description="Helical" evidence="6">
    <location>
        <begin position="296"/>
        <end position="316"/>
    </location>
</feature>
<comment type="caution">
    <text evidence="7">The sequence shown here is derived from an EMBL/GenBank/DDBJ whole genome shotgun (WGS) entry which is preliminary data.</text>
</comment>
<feature type="transmembrane region" description="Helical" evidence="6">
    <location>
        <begin position="243"/>
        <end position="263"/>
    </location>
</feature>
<dbReference type="PATRIC" id="fig|1348973.3.peg.4265"/>
<dbReference type="InterPro" id="IPR024923">
    <property type="entry name" value="PG_synth_SpoVB"/>
</dbReference>
<evidence type="ECO:0000256" key="5">
    <source>
        <dbReference type="ARBA" id="ARBA00023136"/>
    </source>
</evidence>
<dbReference type="AlphaFoldDB" id="A0A072NFU0"/>
<evidence type="ECO:0000256" key="2">
    <source>
        <dbReference type="ARBA" id="ARBA00022475"/>
    </source>
</evidence>
<evidence type="ECO:0000256" key="4">
    <source>
        <dbReference type="ARBA" id="ARBA00022989"/>
    </source>
</evidence>
<gene>
    <name evidence="7" type="ORF">M670_04391</name>
</gene>
<dbReference type="EMBL" id="JJRY01000027">
    <property type="protein sequence ID" value="KEF36421.1"/>
    <property type="molecule type" value="Genomic_DNA"/>
</dbReference>
<keyword evidence="2" id="KW-1003">Cell membrane</keyword>
<accession>A0A072NFU0</accession>
<feature type="transmembrane region" description="Helical" evidence="6">
    <location>
        <begin position="424"/>
        <end position="442"/>
    </location>
</feature>
<feature type="transmembrane region" description="Helical" evidence="6">
    <location>
        <begin position="492"/>
        <end position="514"/>
    </location>
</feature>
<organism evidence="7 8">
    <name type="scientific">Schinkia azotoformans MEV2011</name>
    <dbReference type="NCBI Taxonomy" id="1348973"/>
    <lineage>
        <taxon>Bacteria</taxon>
        <taxon>Bacillati</taxon>
        <taxon>Bacillota</taxon>
        <taxon>Bacilli</taxon>
        <taxon>Bacillales</taxon>
        <taxon>Bacillaceae</taxon>
        <taxon>Calidifontibacillus/Schinkia group</taxon>
        <taxon>Schinkia</taxon>
    </lineage>
</organism>
<name>A0A072NFU0_SCHAZ</name>
<dbReference type="Pfam" id="PF01943">
    <property type="entry name" value="Polysacc_synt"/>
    <property type="match status" value="1"/>
</dbReference>
<proteinExistence type="predicted"/>
<feature type="transmembrane region" description="Helical" evidence="6">
    <location>
        <begin position="193"/>
        <end position="212"/>
    </location>
</feature>
<reference evidence="7 8" key="1">
    <citation type="submission" date="2014-04" db="EMBL/GenBank/DDBJ databases">
        <title>Draft genome sequence of Bacillus azotoformans MEV2011, a (co-) denitrifying strain unable to grow in the presence of oxygen.</title>
        <authorList>
            <person name="Nielsen M."/>
            <person name="Schreiber L."/>
            <person name="Finster K."/>
            <person name="Schramm A."/>
        </authorList>
    </citation>
    <scope>NUCLEOTIDE SEQUENCE [LARGE SCALE GENOMIC DNA]</scope>
    <source>
        <strain evidence="7 8">MEV2011</strain>
    </source>
</reference>
<feature type="transmembrane region" description="Helical" evidence="6">
    <location>
        <begin position="462"/>
        <end position="480"/>
    </location>
</feature>
<dbReference type="OrthoDB" id="9775950at2"/>
<evidence type="ECO:0000313" key="8">
    <source>
        <dbReference type="Proteomes" id="UP000027936"/>
    </source>
</evidence>
<dbReference type="PIRSF" id="PIRSF038958">
    <property type="entry name" value="PG_synth_SpoVB"/>
    <property type="match status" value="1"/>
</dbReference>
<sequence>MENTREFIEKQIWKSALILTIAGIITKILSAAYRIPFQNIAGDIGFYIYQQVYPFYGIALILATYGFPVIISKLIAEQMEEKKDAPFKVLLVAFVFLSIFFIGLFLILYTGAEKISYWMGDMELSVPLKVVSFSLLFVPILSVLRGYFQGQNNMTPTAISQIGEQSIRVTTILVFTYFLLTNGYSSYIGAAGAVFGSITGGFCAVIILFYFWTKMGKNRKFIFSLSVKGTSTNTNSLSIIKAITVQGFTICIGSLFLILLQLVDAMTLYSELVTSGDFSLNEAKVAKGIFDRGQPLIQLGTVVATSLSLTLVPLISSAKVRNDFAYIKEQVQLSIRVSVIVGLGATLGLIAIIKSTNYMLFTNTSGSYTLAILAITILFSSIVMTSAAILQGVGKTLAPAYFVLIGVVCKIILNYIFIPYFGTIGAALATVAAYLLTTVFHVRALTKMLHVQLFSGYTRKALFAGVCMIIILFSYQLLLHELFHLPEMGSRLFATFQSLSAVMIGGFIYILIVVKTNVLSEEELSLLPFGSKLQLLIGKRNKKRYSLKEE</sequence>
<keyword evidence="5 6" id="KW-0472">Membrane</keyword>
<evidence type="ECO:0000313" key="7">
    <source>
        <dbReference type="EMBL" id="KEF36421.1"/>
    </source>
</evidence>
<feature type="transmembrane region" description="Helical" evidence="6">
    <location>
        <begin position="337"/>
        <end position="356"/>
    </location>
</feature>
<dbReference type="InterPro" id="IPR002797">
    <property type="entry name" value="Polysacc_synth"/>
</dbReference>